<dbReference type="InterPro" id="IPR014284">
    <property type="entry name" value="RNA_pol_sigma-70_dom"/>
</dbReference>
<dbReference type="SUPFAM" id="SSF88659">
    <property type="entry name" value="Sigma3 and sigma4 domains of RNA polymerase sigma factors"/>
    <property type="match status" value="1"/>
</dbReference>
<gene>
    <name evidence="7" type="ORF">ACFL27_19950</name>
</gene>
<evidence type="ECO:0000259" key="5">
    <source>
        <dbReference type="Pfam" id="PF04542"/>
    </source>
</evidence>
<feature type="domain" description="RNA polymerase sigma factor 70 region 4 type 2" evidence="6">
    <location>
        <begin position="112"/>
        <end position="164"/>
    </location>
</feature>
<keyword evidence="4" id="KW-0804">Transcription</keyword>
<evidence type="ECO:0000256" key="3">
    <source>
        <dbReference type="ARBA" id="ARBA00023082"/>
    </source>
</evidence>
<dbReference type="PANTHER" id="PTHR43133">
    <property type="entry name" value="RNA POLYMERASE ECF-TYPE SIGMA FACTO"/>
    <property type="match status" value="1"/>
</dbReference>
<dbReference type="InterPro" id="IPR036388">
    <property type="entry name" value="WH-like_DNA-bd_sf"/>
</dbReference>
<dbReference type="EMBL" id="JBHPBY010000317">
    <property type="protein sequence ID" value="MFC1852477.1"/>
    <property type="molecule type" value="Genomic_DNA"/>
</dbReference>
<comment type="caution">
    <text evidence="7">The sequence shown here is derived from an EMBL/GenBank/DDBJ whole genome shotgun (WGS) entry which is preliminary data.</text>
</comment>
<evidence type="ECO:0000256" key="2">
    <source>
        <dbReference type="ARBA" id="ARBA00023015"/>
    </source>
</evidence>
<name>A0ABV6Z205_UNCC1</name>
<keyword evidence="8" id="KW-1185">Reference proteome</keyword>
<sequence>MEVNITEIPIREKIRHLFNDYYPTVYRTAYRITGRTDDAEDILQTVFLKLVQLEKSVDFPENPTAYLYRATVNSSLDLLRRKKRWKIFSLNEDSNLSTSDHIYPVEQQEIHDQLRAALINLSALESKVFIMKYFENMSNTEISEILETSSNNINVALHSARKKLKKKLFKYLERT</sequence>
<dbReference type="InterPro" id="IPR013325">
    <property type="entry name" value="RNA_pol_sigma_r2"/>
</dbReference>
<dbReference type="Pfam" id="PF04542">
    <property type="entry name" value="Sigma70_r2"/>
    <property type="match status" value="1"/>
</dbReference>
<reference evidence="7 8" key="1">
    <citation type="submission" date="2024-09" db="EMBL/GenBank/DDBJ databases">
        <title>Laminarin stimulates single cell rates of sulfate reduction while oxygen inhibits transcriptomic activity in coastal marine sediment.</title>
        <authorList>
            <person name="Lindsay M."/>
            <person name="Orcutt B."/>
            <person name="Emerson D."/>
            <person name="Stepanauskas R."/>
            <person name="D'Angelo T."/>
        </authorList>
    </citation>
    <scope>NUCLEOTIDE SEQUENCE [LARGE SCALE GENOMIC DNA]</scope>
    <source>
        <strain evidence="7">SAG AM-311-K15</strain>
    </source>
</reference>
<dbReference type="Pfam" id="PF08281">
    <property type="entry name" value="Sigma70_r4_2"/>
    <property type="match status" value="1"/>
</dbReference>
<dbReference type="Gene3D" id="1.10.1740.10">
    <property type="match status" value="1"/>
</dbReference>
<evidence type="ECO:0000313" key="7">
    <source>
        <dbReference type="EMBL" id="MFC1852477.1"/>
    </source>
</evidence>
<evidence type="ECO:0000256" key="4">
    <source>
        <dbReference type="ARBA" id="ARBA00023163"/>
    </source>
</evidence>
<evidence type="ECO:0000313" key="8">
    <source>
        <dbReference type="Proteomes" id="UP001594351"/>
    </source>
</evidence>
<evidence type="ECO:0000256" key="1">
    <source>
        <dbReference type="ARBA" id="ARBA00010641"/>
    </source>
</evidence>
<dbReference type="NCBIfam" id="TIGR02937">
    <property type="entry name" value="sigma70-ECF"/>
    <property type="match status" value="1"/>
</dbReference>
<evidence type="ECO:0000259" key="6">
    <source>
        <dbReference type="Pfam" id="PF08281"/>
    </source>
</evidence>
<dbReference type="InterPro" id="IPR013249">
    <property type="entry name" value="RNA_pol_sigma70_r4_t2"/>
</dbReference>
<dbReference type="InterPro" id="IPR039425">
    <property type="entry name" value="RNA_pol_sigma-70-like"/>
</dbReference>
<accession>A0ABV6Z205</accession>
<feature type="domain" description="RNA polymerase sigma-70 region 2" evidence="5">
    <location>
        <begin position="17"/>
        <end position="84"/>
    </location>
</feature>
<protein>
    <submittedName>
        <fullName evidence="7">RNA polymerase sigma factor</fullName>
    </submittedName>
</protein>
<dbReference type="Proteomes" id="UP001594351">
    <property type="component" value="Unassembled WGS sequence"/>
</dbReference>
<organism evidence="7 8">
    <name type="scientific">candidate division CSSED10-310 bacterium</name>
    <dbReference type="NCBI Taxonomy" id="2855610"/>
    <lineage>
        <taxon>Bacteria</taxon>
        <taxon>Bacteria division CSSED10-310</taxon>
    </lineage>
</organism>
<dbReference type="Gene3D" id="1.10.10.10">
    <property type="entry name" value="Winged helix-like DNA-binding domain superfamily/Winged helix DNA-binding domain"/>
    <property type="match status" value="1"/>
</dbReference>
<comment type="similarity">
    <text evidence="1">Belongs to the sigma-70 factor family. ECF subfamily.</text>
</comment>
<keyword evidence="3" id="KW-0731">Sigma factor</keyword>
<keyword evidence="2" id="KW-0805">Transcription regulation</keyword>
<dbReference type="InterPro" id="IPR007627">
    <property type="entry name" value="RNA_pol_sigma70_r2"/>
</dbReference>
<dbReference type="PANTHER" id="PTHR43133:SF46">
    <property type="entry name" value="RNA POLYMERASE SIGMA-70 FACTOR ECF SUBFAMILY"/>
    <property type="match status" value="1"/>
</dbReference>
<proteinExistence type="inferred from homology"/>
<dbReference type="SUPFAM" id="SSF88946">
    <property type="entry name" value="Sigma2 domain of RNA polymerase sigma factors"/>
    <property type="match status" value="1"/>
</dbReference>
<dbReference type="InterPro" id="IPR013324">
    <property type="entry name" value="RNA_pol_sigma_r3/r4-like"/>
</dbReference>